<evidence type="ECO:0000313" key="2">
    <source>
        <dbReference type="EMBL" id="CAB4195542.1"/>
    </source>
</evidence>
<reference evidence="2" key="1">
    <citation type="submission" date="2020-05" db="EMBL/GenBank/DDBJ databases">
        <authorList>
            <person name="Chiriac C."/>
            <person name="Salcher M."/>
            <person name="Ghai R."/>
            <person name="Kavagutti S V."/>
        </authorList>
    </citation>
    <scope>NUCLEOTIDE SEQUENCE</scope>
</reference>
<gene>
    <name evidence="2" type="ORF">UFOVP1295_19</name>
</gene>
<proteinExistence type="predicted"/>
<protein>
    <submittedName>
        <fullName evidence="2">Uncharacterized protein</fullName>
    </submittedName>
</protein>
<sequence>MEQLQLDLGEPEGSPNLDALAAVYIKIRDGVRDKEEKHAEDMKELKEQLDAVSARILEICNAQNVDSIRTASGTISRRIQSRYWTNDWESMYAFIEEHAVPFLLEKRIHNGNMKEFLEDNPDVLPIGLQAERKFIIQVRKPNAK</sequence>
<keyword evidence="1" id="KW-0175">Coiled coil</keyword>
<name>A0A6J5RHL0_9CAUD</name>
<feature type="coiled-coil region" evidence="1">
    <location>
        <begin position="28"/>
        <end position="62"/>
    </location>
</feature>
<dbReference type="EMBL" id="LR797242">
    <property type="protein sequence ID" value="CAB4195542.1"/>
    <property type="molecule type" value="Genomic_DNA"/>
</dbReference>
<accession>A0A6J5RHL0</accession>
<organism evidence="2">
    <name type="scientific">uncultured Caudovirales phage</name>
    <dbReference type="NCBI Taxonomy" id="2100421"/>
    <lineage>
        <taxon>Viruses</taxon>
        <taxon>Duplodnaviria</taxon>
        <taxon>Heunggongvirae</taxon>
        <taxon>Uroviricota</taxon>
        <taxon>Caudoviricetes</taxon>
        <taxon>Peduoviridae</taxon>
        <taxon>Maltschvirus</taxon>
        <taxon>Maltschvirus maltsch</taxon>
    </lineage>
</organism>
<evidence type="ECO:0000256" key="1">
    <source>
        <dbReference type="SAM" id="Coils"/>
    </source>
</evidence>